<evidence type="ECO:0000313" key="3">
    <source>
        <dbReference type="Proteomes" id="UP001286313"/>
    </source>
</evidence>
<reference evidence="2" key="1">
    <citation type="submission" date="2023-10" db="EMBL/GenBank/DDBJ databases">
        <title>Genome assemblies of two species of porcelain crab, Petrolisthes cinctipes and Petrolisthes manimaculis (Anomura: Porcellanidae).</title>
        <authorList>
            <person name="Angst P."/>
        </authorList>
    </citation>
    <scope>NUCLEOTIDE SEQUENCE</scope>
    <source>
        <strain evidence="2">PB745_01</strain>
        <tissue evidence="2">Gill</tissue>
    </source>
</reference>
<evidence type="ECO:0000313" key="2">
    <source>
        <dbReference type="EMBL" id="KAK3849358.1"/>
    </source>
</evidence>
<evidence type="ECO:0000256" key="1">
    <source>
        <dbReference type="SAM" id="MobiDB-lite"/>
    </source>
</evidence>
<dbReference type="Proteomes" id="UP001286313">
    <property type="component" value="Unassembled WGS sequence"/>
</dbReference>
<gene>
    <name evidence="2" type="ORF">Pcinc_043886</name>
</gene>
<sequence>MVSNIFDPRKFSSKNRTVNTAHTMITLSFRIMTMRTRPLCDLTRGWVYYRALAWRDGPITLWSFTLFSRLRPPCTLPSTLSSRLDPNSPLYTLLPTRPQLSPLHSPPDSTPSSLLYSCMLVPTRSPSSFIPVSRTAPHPNPPIFRPPAPPPTF</sequence>
<accession>A0AAE1EFS2</accession>
<protein>
    <submittedName>
        <fullName evidence="2">Uncharacterized protein</fullName>
    </submittedName>
</protein>
<feature type="region of interest" description="Disordered" evidence="1">
    <location>
        <begin position="130"/>
        <end position="153"/>
    </location>
</feature>
<name>A0AAE1EFS2_PETCI</name>
<keyword evidence="3" id="KW-1185">Reference proteome</keyword>
<dbReference type="EMBL" id="JAWQEG010008975">
    <property type="protein sequence ID" value="KAK3849358.1"/>
    <property type="molecule type" value="Genomic_DNA"/>
</dbReference>
<feature type="compositionally biased region" description="Pro residues" evidence="1">
    <location>
        <begin position="138"/>
        <end position="153"/>
    </location>
</feature>
<organism evidence="2 3">
    <name type="scientific">Petrolisthes cinctipes</name>
    <name type="common">Flat porcelain crab</name>
    <dbReference type="NCBI Taxonomy" id="88211"/>
    <lineage>
        <taxon>Eukaryota</taxon>
        <taxon>Metazoa</taxon>
        <taxon>Ecdysozoa</taxon>
        <taxon>Arthropoda</taxon>
        <taxon>Crustacea</taxon>
        <taxon>Multicrustacea</taxon>
        <taxon>Malacostraca</taxon>
        <taxon>Eumalacostraca</taxon>
        <taxon>Eucarida</taxon>
        <taxon>Decapoda</taxon>
        <taxon>Pleocyemata</taxon>
        <taxon>Anomura</taxon>
        <taxon>Galatheoidea</taxon>
        <taxon>Porcellanidae</taxon>
        <taxon>Petrolisthes</taxon>
    </lineage>
</organism>
<comment type="caution">
    <text evidence="2">The sequence shown here is derived from an EMBL/GenBank/DDBJ whole genome shotgun (WGS) entry which is preliminary data.</text>
</comment>
<proteinExistence type="predicted"/>
<dbReference type="AlphaFoldDB" id="A0AAE1EFS2"/>